<dbReference type="EMBL" id="CP008796">
    <property type="protein sequence ID" value="AIH04389.1"/>
    <property type="molecule type" value="Genomic_DNA"/>
</dbReference>
<accession>A0A075WSX8</accession>
<evidence type="ECO:0000256" key="1">
    <source>
        <dbReference type="ARBA" id="ARBA00022729"/>
    </source>
</evidence>
<dbReference type="Gene3D" id="1.25.40.10">
    <property type="entry name" value="Tetratricopeptide repeat domain"/>
    <property type="match status" value="1"/>
</dbReference>
<dbReference type="InterPro" id="IPR014162">
    <property type="entry name" value="CpoB_C"/>
</dbReference>
<dbReference type="InterPro" id="IPR011990">
    <property type="entry name" value="TPR-like_helical_dom_sf"/>
</dbReference>
<sequence>MKKILYVGCLGFSLLLGGCVASQDEIQALKVKVLNLETTLQQQSQNQKAIANELNQLKERINALEKKLSEDLLLEVKTKALAEIEELKSSQAKISSQVEDLVASKEDLYKTFTKQSEELKTRIEALELKVKSLEEKGSSSQATSSSVSNETASKPSNQTVSNATQETKPQTLTSSSNATSNGTAKTEASKQQGSPQKELTEAEVYSQAFDLYQQKKWDEAMNAFKQYLQKYPKGKFLAQSHYWLGEIYYNKKDYEDAILSYQKVIESSAPATLKASAMYKQALSFKNLGDKDAYTILLKRIIKLYPKSKEAEEAKKLLGIKR</sequence>
<dbReference type="AlphaFoldDB" id="A0A075WSX8"/>
<dbReference type="PROSITE" id="PS50005">
    <property type="entry name" value="TPR"/>
    <property type="match status" value="1"/>
</dbReference>
<dbReference type="PaxDb" id="289377-HL41_06445"/>
<evidence type="ECO:0000313" key="7">
    <source>
        <dbReference type="Proteomes" id="UP000028481"/>
    </source>
</evidence>
<dbReference type="InterPro" id="IPR034706">
    <property type="entry name" value="CpoB"/>
</dbReference>
<keyword evidence="7" id="KW-1185">Reference proteome</keyword>
<dbReference type="OrthoDB" id="13540at2"/>
<dbReference type="RefSeq" id="WP_022856043.1">
    <property type="nucleotide sequence ID" value="NZ_CP008796.1"/>
</dbReference>
<dbReference type="InterPro" id="IPR039565">
    <property type="entry name" value="BamD-like"/>
</dbReference>
<evidence type="ECO:0000313" key="6">
    <source>
        <dbReference type="EMBL" id="AIH04389.1"/>
    </source>
</evidence>
<keyword evidence="2" id="KW-0802">TPR repeat</keyword>
<dbReference type="SUPFAM" id="SSF48452">
    <property type="entry name" value="TPR-like"/>
    <property type="match status" value="1"/>
</dbReference>
<feature type="domain" description="Outer membrane lipoprotein BamD-like" evidence="5">
    <location>
        <begin position="199"/>
        <end position="314"/>
    </location>
</feature>
<dbReference type="Pfam" id="PF13525">
    <property type="entry name" value="YfiO"/>
    <property type="match status" value="1"/>
</dbReference>
<evidence type="ECO:0000256" key="3">
    <source>
        <dbReference type="SAM" id="Coils"/>
    </source>
</evidence>
<proteinExistence type="inferred from homology"/>
<dbReference type="GO" id="GO:0051301">
    <property type="term" value="P:cell division"/>
    <property type="evidence" value="ECO:0007669"/>
    <property type="project" value="InterPro"/>
</dbReference>
<dbReference type="InterPro" id="IPR019734">
    <property type="entry name" value="TPR_rpt"/>
</dbReference>
<dbReference type="HAMAP" id="MF_02066">
    <property type="entry name" value="CpoB"/>
    <property type="match status" value="1"/>
</dbReference>
<feature type="region of interest" description="Disordered" evidence="4">
    <location>
        <begin position="134"/>
        <end position="199"/>
    </location>
</feature>
<evidence type="ECO:0000256" key="2">
    <source>
        <dbReference type="PROSITE-ProRule" id="PRU00339"/>
    </source>
</evidence>
<feature type="compositionally biased region" description="Low complexity" evidence="4">
    <location>
        <begin position="138"/>
        <end position="148"/>
    </location>
</feature>
<dbReference type="PROSITE" id="PS51257">
    <property type="entry name" value="PROKAR_LIPOPROTEIN"/>
    <property type="match status" value="1"/>
</dbReference>
<evidence type="ECO:0000259" key="5">
    <source>
        <dbReference type="Pfam" id="PF13525"/>
    </source>
</evidence>
<dbReference type="HOGENOM" id="CLU_044315_3_0_0"/>
<dbReference type="eggNOG" id="COG1729">
    <property type="taxonomic scope" value="Bacteria"/>
</dbReference>
<name>A0A075WSX8_9BACT</name>
<dbReference type="NCBIfam" id="TIGR02795">
    <property type="entry name" value="tol_pal_ybgF"/>
    <property type="match status" value="1"/>
</dbReference>
<reference evidence="6 7" key="1">
    <citation type="journal article" date="2015" name="Genome Announc.">
        <title>Genome Sequence of a Sulfate-Reducing Thermophilic Bacterium, Thermodesulfobacterium commune DSM 2178T (Phylum Thermodesulfobacteria).</title>
        <authorList>
            <person name="Bhatnagar S."/>
            <person name="Badger J.H."/>
            <person name="Madupu R."/>
            <person name="Khouri H.M."/>
            <person name="O'Connor E.M."/>
            <person name="Robb F.T."/>
            <person name="Ward N.L."/>
            <person name="Eisen J.A."/>
        </authorList>
    </citation>
    <scope>NUCLEOTIDE SEQUENCE [LARGE SCALE GENOMIC DNA]</scope>
    <source>
        <strain evidence="6 7">DSM 2178</strain>
    </source>
</reference>
<feature type="compositionally biased region" description="Low complexity" evidence="4">
    <location>
        <begin position="171"/>
        <end position="184"/>
    </location>
</feature>
<organism evidence="6 7">
    <name type="scientific">Thermodesulfobacterium commune DSM 2178</name>
    <dbReference type="NCBI Taxonomy" id="289377"/>
    <lineage>
        <taxon>Bacteria</taxon>
        <taxon>Pseudomonadati</taxon>
        <taxon>Thermodesulfobacteriota</taxon>
        <taxon>Thermodesulfobacteria</taxon>
        <taxon>Thermodesulfobacteriales</taxon>
        <taxon>Thermodesulfobacteriaceae</taxon>
        <taxon>Thermodesulfobacterium</taxon>
    </lineage>
</organism>
<protein>
    <recommendedName>
        <fullName evidence="5">Outer membrane lipoprotein BamD-like domain-containing protein</fullName>
    </recommendedName>
</protein>
<dbReference type="STRING" id="289377.HL41_06445"/>
<dbReference type="SMART" id="SM00028">
    <property type="entry name" value="TPR"/>
    <property type="match status" value="3"/>
</dbReference>
<feature type="compositionally biased region" description="Polar residues" evidence="4">
    <location>
        <begin position="149"/>
        <end position="170"/>
    </location>
</feature>
<keyword evidence="3" id="KW-0175">Coiled coil</keyword>
<dbReference type="Proteomes" id="UP000028481">
    <property type="component" value="Chromosome"/>
</dbReference>
<feature type="coiled-coil region" evidence="3">
    <location>
        <begin position="26"/>
        <end position="74"/>
    </location>
</feature>
<dbReference type="KEGG" id="tcm:HL41_06445"/>
<feature type="repeat" description="TPR" evidence="2">
    <location>
        <begin position="238"/>
        <end position="271"/>
    </location>
</feature>
<gene>
    <name evidence="6" type="ORF">HL41_06445</name>
</gene>
<keyword evidence="1" id="KW-0732">Signal</keyword>
<evidence type="ECO:0000256" key="4">
    <source>
        <dbReference type="SAM" id="MobiDB-lite"/>
    </source>
</evidence>